<sequence length="498" mass="55744">MSEATTFMVPKPMQPRQVLSESLWEQYKDTISRLYESHKLKEVMKIMQLEHGFRPTIKQYKTQIGKWSLDKKRIKAHEYKAILRKKRQREESGTKKAPTFLLHGQEVPASKIARFENRMLQRGKITDEDTSSDIATPQSLVCLTPAASGSCASPSLRLTATSSSPVADSAPIRESLAPRGSLPDSATTDIVTNFNTPAFSDNVDMGFVSGNVGKTSAKARLDHVLFGNRSTTSPIFTSSPALLQIVLDTPSTVVPTVDSRRMRNPPISPFERSSFWKGGVGLTSMGPPSPPKHFVIGGATGAFGEESNDDKDAWIHEQVVTTCNSSTRGCFPLPRSDARGRDCIYHPRLCRLLKARTLILDLFDNREMTFRQLAKIFAKELLYSLAFLESADVIEVDVILWNSTLQTNSDTASFEEQVRYGRWTLSSKLLLPSLSDERKTLQISRDFSAGDLYPIMHSIRDWVKYNGGVPVGEIGYHVVARDWGPEQVRLTPWMARYH</sequence>
<dbReference type="Proteomes" id="UP000799770">
    <property type="component" value="Unassembled WGS sequence"/>
</dbReference>
<evidence type="ECO:0000313" key="4">
    <source>
        <dbReference type="Proteomes" id="UP000799770"/>
    </source>
</evidence>
<dbReference type="PANTHER" id="PTHR38788">
    <property type="entry name" value="CLR5 DOMAIN-CONTAINING PROTEIN"/>
    <property type="match status" value="1"/>
</dbReference>
<dbReference type="Pfam" id="PF14420">
    <property type="entry name" value="Clr5"/>
    <property type="match status" value="1"/>
</dbReference>
<dbReference type="PANTHER" id="PTHR38788:SF3">
    <property type="entry name" value="CLR5 DOMAIN-CONTAINING PROTEIN"/>
    <property type="match status" value="1"/>
</dbReference>
<evidence type="ECO:0000313" key="3">
    <source>
        <dbReference type="EMBL" id="KAF2113177.1"/>
    </source>
</evidence>
<evidence type="ECO:0000259" key="2">
    <source>
        <dbReference type="Pfam" id="PF14420"/>
    </source>
</evidence>
<feature type="compositionally biased region" description="Polar residues" evidence="1">
    <location>
        <begin position="157"/>
        <end position="166"/>
    </location>
</feature>
<reference evidence="3" key="1">
    <citation type="journal article" date="2020" name="Stud. Mycol.">
        <title>101 Dothideomycetes genomes: a test case for predicting lifestyles and emergence of pathogens.</title>
        <authorList>
            <person name="Haridas S."/>
            <person name="Albert R."/>
            <person name="Binder M."/>
            <person name="Bloem J."/>
            <person name="Labutti K."/>
            <person name="Salamov A."/>
            <person name="Andreopoulos B."/>
            <person name="Baker S."/>
            <person name="Barry K."/>
            <person name="Bills G."/>
            <person name="Bluhm B."/>
            <person name="Cannon C."/>
            <person name="Castanera R."/>
            <person name="Culley D."/>
            <person name="Daum C."/>
            <person name="Ezra D."/>
            <person name="Gonzalez J."/>
            <person name="Henrissat B."/>
            <person name="Kuo A."/>
            <person name="Liang C."/>
            <person name="Lipzen A."/>
            <person name="Lutzoni F."/>
            <person name="Magnuson J."/>
            <person name="Mondo S."/>
            <person name="Nolan M."/>
            <person name="Ohm R."/>
            <person name="Pangilinan J."/>
            <person name="Park H.-J."/>
            <person name="Ramirez L."/>
            <person name="Alfaro M."/>
            <person name="Sun H."/>
            <person name="Tritt A."/>
            <person name="Yoshinaga Y."/>
            <person name="Zwiers L.-H."/>
            <person name="Turgeon B."/>
            <person name="Goodwin S."/>
            <person name="Spatafora J."/>
            <person name="Crous P."/>
            <person name="Grigoriev I."/>
        </authorList>
    </citation>
    <scope>NUCLEOTIDE SEQUENCE</scope>
    <source>
        <strain evidence="3">CBS 627.86</strain>
    </source>
</reference>
<dbReference type="EMBL" id="ML977328">
    <property type="protein sequence ID" value="KAF2113177.1"/>
    <property type="molecule type" value="Genomic_DNA"/>
</dbReference>
<protein>
    <submittedName>
        <fullName evidence="3">Clr5 domain-containing protein</fullName>
    </submittedName>
</protein>
<dbReference type="InterPro" id="IPR025676">
    <property type="entry name" value="Clr5_dom"/>
</dbReference>
<dbReference type="AlphaFoldDB" id="A0A6A5Z2T8"/>
<feature type="domain" description="Clr5" evidence="2">
    <location>
        <begin position="22"/>
        <end position="71"/>
    </location>
</feature>
<organism evidence="3 4">
    <name type="scientific">Lophiotrema nucula</name>
    <dbReference type="NCBI Taxonomy" id="690887"/>
    <lineage>
        <taxon>Eukaryota</taxon>
        <taxon>Fungi</taxon>
        <taxon>Dikarya</taxon>
        <taxon>Ascomycota</taxon>
        <taxon>Pezizomycotina</taxon>
        <taxon>Dothideomycetes</taxon>
        <taxon>Pleosporomycetidae</taxon>
        <taxon>Pleosporales</taxon>
        <taxon>Lophiotremataceae</taxon>
        <taxon>Lophiotrema</taxon>
    </lineage>
</organism>
<name>A0A6A5Z2T8_9PLEO</name>
<proteinExistence type="predicted"/>
<gene>
    <name evidence="3" type="ORF">BDV96DRAFT_688803</name>
</gene>
<evidence type="ECO:0000256" key="1">
    <source>
        <dbReference type="SAM" id="MobiDB-lite"/>
    </source>
</evidence>
<accession>A0A6A5Z2T8</accession>
<keyword evidence="4" id="KW-1185">Reference proteome</keyword>
<dbReference type="OrthoDB" id="3910313at2759"/>
<feature type="region of interest" description="Disordered" evidence="1">
    <location>
        <begin position="157"/>
        <end position="185"/>
    </location>
</feature>